<dbReference type="Pfam" id="PF00069">
    <property type="entry name" value="Pkinase"/>
    <property type="match status" value="1"/>
</dbReference>
<keyword evidence="6" id="KW-0067">ATP-binding</keyword>
<dbReference type="PROSITE" id="PS50011">
    <property type="entry name" value="PROTEIN_KINASE_DOM"/>
    <property type="match status" value="1"/>
</dbReference>
<evidence type="ECO:0000256" key="3">
    <source>
        <dbReference type="ARBA" id="ARBA00022679"/>
    </source>
</evidence>
<dbReference type="GO" id="GO:0005524">
    <property type="term" value="F:ATP binding"/>
    <property type="evidence" value="ECO:0007669"/>
    <property type="project" value="UniProtKB-KW"/>
</dbReference>
<organism evidence="10 11">
    <name type="scientific">Streblomastix strix</name>
    <dbReference type="NCBI Taxonomy" id="222440"/>
    <lineage>
        <taxon>Eukaryota</taxon>
        <taxon>Metamonada</taxon>
        <taxon>Preaxostyla</taxon>
        <taxon>Oxymonadida</taxon>
        <taxon>Streblomastigidae</taxon>
        <taxon>Streblomastix</taxon>
    </lineage>
</organism>
<evidence type="ECO:0000313" key="11">
    <source>
        <dbReference type="Proteomes" id="UP000324800"/>
    </source>
</evidence>
<dbReference type="InterPro" id="IPR051131">
    <property type="entry name" value="NEK_Ser/Thr_kinase_NIMA"/>
</dbReference>
<dbReference type="Gene3D" id="2.60.120.920">
    <property type="match status" value="1"/>
</dbReference>
<evidence type="ECO:0000256" key="6">
    <source>
        <dbReference type="ARBA" id="ARBA00022840"/>
    </source>
</evidence>
<dbReference type="Gene3D" id="1.10.510.10">
    <property type="entry name" value="Transferase(Phosphotransferase) domain 1"/>
    <property type="match status" value="1"/>
</dbReference>
<dbReference type="GO" id="GO:0004674">
    <property type="term" value="F:protein serine/threonine kinase activity"/>
    <property type="evidence" value="ECO:0007669"/>
    <property type="project" value="UniProtKB-KW"/>
</dbReference>
<comment type="catalytic activity">
    <reaction evidence="8">
        <text>L-seryl-[protein] + ATP = O-phospho-L-seryl-[protein] + ADP + H(+)</text>
        <dbReference type="Rhea" id="RHEA:17989"/>
        <dbReference type="Rhea" id="RHEA-COMP:9863"/>
        <dbReference type="Rhea" id="RHEA-COMP:11604"/>
        <dbReference type="ChEBI" id="CHEBI:15378"/>
        <dbReference type="ChEBI" id="CHEBI:29999"/>
        <dbReference type="ChEBI" id="CHEBI:30616"/>
        <dbReference type="ChEBI" id="CHEBI:83421"/>
        <dbReference type="ChEBI" id="CHEBI:456216"/>
        <dbReference type="EC" id="2.7.11.1"/>
    </reaction>
</comment>
<dbReference type="EMBL" id="SNRW01014272">
    <property type="protein sequence ID" value="KAA6371651.1"/>
    <property type="molecule type" value="Genomic_DNA"/>
</dbReference>
<protein>
    <recommendedName>
        <fullName evidence="1">non-specific serine/threonine protein kinase</fullName>
        <ecNumber evidence="1">2.7.11.1</ecNumber>
    </recommendedName>
</protein>
<proteinExistence type="predicted"/>
<accession>A0A5J4UNN0</accession>
<keyword evidence="4" id="KW-0547">Nucleotide-binding</keyword>
<sequence length="351" mass="39967">RYVSPELLLEQKFHKSGEIWGIGVIIYELLTQHHPFDGRTSEETQRKIVYQNPDPIPQRYSKELIDLTMNMLIKDRLKRISIKQIVKIPQISKRIKSYAREIIGTSQERVRVYMKHLIDDIDTTPPELPLILETSSKSSQTGSEQIPIIRAPIGTVSFDIRDEQISTQRIGENTQSLTRLIQLSDMKRNTVSISPEIQAGIGVVQIAVQFDDASNENRAYRWLGVISSEYPIPDSYYPGQDEASVGYCGSDGSIVHIKDRANDKYIDGNSSYENGEIVIAEVNMHPEREQRTLHFFAKGLQQPISFVGLPDKIKFCVQRYYGLTTATIVWMNQLPASTVVNDISNARVINW</sequence>
<gene>
    <name evidence="10" type="ORF">EZS28_032822</name>
</gene>
<dbReference type="EC" id="2.7.11.1" evidence="1"/>
<dbReference type="SUPFAM" id="SSF56112">
    <property type="entry name" value="Protein kinase-like (PK-like)"/>
    <property type="match status" value="1"/>
</dbReference>
<name>A0A5J4UNN0_9EUKA</name>
<comment type="catalytic activity">
    <reaction evidence="7">
        <text>L-threonyl-[protein] + ATP = O-phospho-L-threonyl-[protein] + ADP + H(+)</text>
        <dbReference type="Rhea" id="RHEA:46608"/>
        <dbReference type="Rhea" id="RHEA-COMP:11060"/>
        <dbReference type="Rhea" id="RHEA-COMP:11605"/>
        <dbReference type="ChEBI" id="CHEBI:15378"/>
        <dbReference type="ChEBI" id="CHEBI:30013"/>
        <dbReference type="ChEBI" id="CHEBI:30616"/>
        <dbReference type="ChEBI" id="CHEBI:61977"/>
        <dbReference type="ChEBI" id="CHEBI:456216"/>
        <dbReference type="EC" id="2.7.11.1"/>
    </reaction>
</comment>
<dbReference type="PANTHER" id="PTHR44899:SF3">
    <property type="entry name" value="SERINE_THREONINE-PROTEIN KINASE NEK1"/>
    <property type="match status" value="1"/>
</dbReference>
<evidence type="ECO:0000256" key="1">
    <source>
        <dbReference type="ARBA" id="ARBA00012513"/>
    </source>
</evidence>
<evidence type="ECO:0000256" key="8">
    <source>
        <dbReference type="ARBA" id="ARBA00048679"/>
    </source>
</evidence>
<keyword evidence="5" id="KW-0418">Kinase</keyword>
<keyword evidence="3" id="KW-0808">Transferase</keyword>
<evidence type="ECO:0000313" key="10">
    <source>
        <dbReference type="EMBL" id="KAA6371651.1"/>
    </source>
</evidence>
<reference evidence="10 11" key="1">
    <citation type="submission" date="2019-03" db="EMBL/GenBank/DDBJ databases">
        <title>Single cell metagenomics reveals metabolic interactions within the superorganism composed of flagellate Streblomastix strix and complex community of Bacteroidetes bacteria on its surface.</title>
        <authorList>
            <person name="Treitli S.C."/>
            <person name="Kolisko M."/>
            <person name="Husnik F."/>
            <person name="Keeling P."/>
            <person name="Hampl V."/>
        </authorList>
    </citation>
    <scope>NUCLEOTIDE SEQUENCE [LARGE SCALE GENOMIC DNA]</scope>
    <source>
        <strain evidence="10">ST1C</strain>
    </source>
</reference>
<evidence type="ECO:0000256" key="2">
    <source>
        <dbReference type="ARBA" id="ARBA00022527"/>
    </source>
</evidence>
<dbReference type="Proteomes" id="UP000324800">
    <property type="component" value="Unassembled WGS sequence"/>
</dbReference>
<dbReference type="OrthoDB" id="354826at2759"/>
<dbReference type="AlphaFoldDB" id="A0A5J4UNN0"/>
<dbReference type="InterPro" id="IPR011009">
    <property type="entry name" value="Kinase-like_dom_sf"/>
</dbReference>
<dbReference type="PANTHER" id="PTHR44899">
    <property type="entry name" value="CAMK FAMILY PROTEIN KINASE"/>
    <property type="match status" value="1"/>
</dbReference>
<dbReference type="InterPro" id="IPR000719">
    <property type="entry name" value="Prot_kinase_dom"/>
</dbReference>
<evidence type="ECO:0000256" key="4">
    <source>
        <dbReference type="ARBA" id="ARBA00022741"/>
    </source>
</evidence>
<evidence type="ECO:0000259" key="9">
    <source>
        <dbReference type="PROSITE" id="PS50011"/>
    </source>
</evidence>
<evidence type="ECO:0000256" key="5">
    <source>
        <dbReference type="ARBA" id="ARBA00022777"/>
    </source>
</evidence>
<feature type="non-terminal residue" evidence="10">
    <location>
        <position position="1"/>
    </location>
</feature>
<comment type="caution">
    <text evidence="10">The sequence shown here is derived from an EMBL/GenBank/DDBJ whole genome shotgun (WGS) entry which is preliminary data.</text>
</comment>
<evidence type="ECO:0000256" key="7">
    <source>
        <dbReference type="ARBA" id="ARBA00047899"/>
    </source>
</evidence>
<dbReference type="InterPro" id="IPR043136">
    <property type="entry name" value="B30.2/SPRY_sf"/>
</dbReference>
<keyword evidence="2" id="KW-0723">Serine/threonine-protein kinase</keyword>
<feature type="domain" description="Protein kinase" evidence="9">
    <location>
        <begin position="1"/>
        <end position="91"/>
    </location>
</feature>